<dbReference type="PROSITE" id="PS50066">
    <property type="entry name" value="MADS_BOX_2"/>
    <property type="match status" value="1"/>
</dbReference>
<dbReference type="Pfam" id="PF00319">
    <property type="entry name" value="SRF-TF"/>
    <property type="match status" value="1"/>
</dbReference>
<dbReference type="SUPFAM" id="SSF55455">
    <property type="entry name" value="SRF-like"/>
    <property type="match status" value="1"/>
</dbReference>
<evidence type="ECO:0000256" key="3">
    <source>
        <dbReference type="ARBA" id="ARBA00023125"/>
    </source>
</evidence>
<dbReference type="GO" id="GO:0005634">
    <property type="term" value="C:nucleus"/>
    <property type="evidence" value="ECO:0007669"/>
    <property type="project" value="UniProtKB-SubCell"/>
</dbReference>
<keyword evidence="3" id="KW-0238">DNA-binding</keyword>
<gene>
    <name evidence="7" type="ORF">K7X08_019921</name>
</gene>
<dbReference type="AlphaFoldDB" id="A0A9Q1MSU0"/>
<organism evidence="7 8">
    <name type="scientific">Anisodus acutangulus</name>
    <dbReference type="NCBI Taxonomy" id="402998"/>
    <lineage>
        <taxon>Eukaryota</taxon>
        <taxon>Viridiplantae</taxon>
        <taxon>Streptophyta</taxon>
        <taxon>Embryophyta</taxon>
        <taxon>Tracheophyta</taxon>
        <taxon>Spermatophyta</taxon>
        <taxon>Magnoliopsida</taxon>
        <taxon>eudicotyledons</taxon>
        <taxon>Gunneridae</taxon>
        <taxon>Pentapetalae</taxon>
        <taxon>asterids</taxon>
        <taxon>lamiids</taxon>
        <taxon>Solanales</taxon>
        <taxon>Solanaceae</taxon>
        <taxon>Solanoideae</taxon>
        <taxon>Hyoscyameae</taxon>
        <taxon>Anisodus</taxon>
    </lineage>
</organism>
<dbReference type="GO" id="GO:0003677">
    <property type="term" value="F:DNA binding"/>
    <property type="evidence" value="ECO:0007669"/>
    <property type="project" value="UniProtKB-KW"/>
</dbReference>
<keyword evidence="5" id="KW-0539">Nucleus</keyword>
<dbReference type="InterPro" id="IPR036879">
    <property type="entry name" value="TF_MADSbox_sf"/>
</dbReference>
<evidence type="ECO:0000259" key="6">
    <source>
        <dbReference type="PROSITE" id="PS50066"/>
    </source>
</evidence>
<protein>
    <recommendedName>
        <fullName evidence="6">MADS-box domain-containing protein</fullName>
    </recommendedName>
</protein>
<dbReference type="Gene3D" id="3.40.1810.10">
    <property type="entry name" value="Transcription factor, MADS-box"/>
    <property type="match status" value="1"/>
</dbReference>
<evidence type="ECO:0000256" key="2">
    <source>
        <dbReference type="ARBA" id="ARBA00023015"/>
    </source>
</evidence>
<evidence type="ECO:0000256" key="5">
    <source>
        <dbReference type="ARBA" id="ARBA00023242"/>
    </source>
</evidence>
<accession>A0A9Q1MSU0</accession>
<sequence length="313" mass="35267">MKKYKKLNYIKKKETIKKKTRELSILCGIKACAILVGPNKEVDTWPENPTDLKTIIQSYKKSLINGKKKVKVNGDQSKESLLVKLNSKVAAVEKRIEFLKMVNNGNGVVDDVTGSSSSGKEVVLANQETHNSDFEFMGSVTINDDQLTSSRGKEVRVANQENYNSAFEFWENTVAINGDQLEDSTAYNQRREIVMADQETHNSVFEFWGSNSDQLRNCSTYDQCQGVDIFGHDGQLVVMPNEMNMWETLNNLDNVQNFGCDDLWPIVTGPEFDILPQEATDFGTLLNSLLANDPIISLEPNYDYSIPFSTDTF</sequence>
<evidence type="ECO:0000313" key="7">
    <source>
        <dbReference type="EMBL" id="KAJ8567713.1"/>
    </source>
</evidence>
<keyword evidence="8" id="KW-1185">Reference proteome</keyword>
<dbReference type="Proteomes" id="UP001152561">
    <property type="component" value="Unassembled WGS sequence"/>
</dbReference>
<evidence type="ECO:0000256" key="4">
    <source>
        <dbReference type="ARBA" id="ARBA00023163"/>
    </source>
</evidence>
<name>A0A9Q1MSU0_9SOLA</name>
<dbReference type="InterPro" id="IPR002100">
    <property type="entry name" value="TF_MADSbox"/>
</dbReference>
<comment type="subcellular location">
    <subcellularLocation>
        <location evidence="1">Nucleus</location>
    </subcellularLocation>
</comment>
<dbReference type="EMBL" id="JAJAGQ010000003">
    <property type="protein sequence ID" value="KAJ8567713.1"/>
    <property type="molecule type" value="Genomic_DNA"/>
</dbReference>
<reference evidence="8" key="1">
    <citation type="journal article" date="2023" name="Proc. Natl. Acad. Sci. U.S.A.">
        <title>Genomic and structural basis for evolution of tropane alkaloid biosynthesis.</title>
        <authorList>
            <person name="Wanga Y.-J."/>
            <person name="Taina T."/>
            <person name="Yua J.-Y."/>
            <person name="Lia J."/>
            <person name="Xua B."/>
            <person name="Chenc J."/>
            <person name="D'Auriad J.C."/>
            <person name="Huanga J.-P."/>
            <person name="Huanga S.-X."/>
        </authorList>
    </citation>
    <scope>NUCLEOTIDE SEQUENCE [LARGE SCALE GENOMIC DNA]</scope>
    <source>
        <strain evidence="8">cv. KIB-2019</strain>
    </source>
</reference>
<comment type="caution">
    <text evidence="7">The sequence shown here is derived from an EMBL/GenBank/DDBJ whole genome shotgun (WGS) entry which is preliminary data.</text>
</comment>
<proteinExistence type="predicted"/>
<evidence type="ECO:0000313" key="8">
    <source>
        <dbReference type="Proteomes" id="UP001152561"/>
    </source>
</evidence>
<keyword evidence="2" id="KW-0805">Transcription regulation</keyword>
<keyword evidence="4" id="KW-0804">Transcription</keyword>
<feature type="domain" description="MADS-box" evidence="6">
    <location>
        <begin position="1"/>
        <end position="49"/>
    </location>
</feature>
<dbReference type="OrthoDB" id="601557at2759"/>
<dbReference type="GO" id="GO:0046983">
    <property type="term" value="F:protein dimerization activity"/>
    <property type="evidence" value="ECO:0007669"/>
    <property type="project" value="InterPro"/>
</dbReference>
<evidence type="ECO:0000256" key="1">
    <source>
        <dbReference type="ARBA" id="ARBA00004123"/>
    </source>
</evidence>